<dbReference type="RefSeq" id="WP_115692945.1">
    <property type="nucleotide sequence ID" value="NZ_CP031417.1"/>
</dbReference>
<dbReference type="AlphaFoldDB" id="A0A346A069"/>
<evidence type="ECO:0000313" key="2">
    <source>
        <dbReference type="EMBL" id="AXK82566.1"/>
    </source>
</evidence>
<dbReference type="Proteomes" id="UP000254889">
    <property type="component" value="Chromosome"/>
</dbReference>
<organism evidence="2 3">
    <name type="scientific">Pseudolabrys taiwanensis</name>
    <dbReference type="NCBI Taxonomy" id="331696"/>
    <lineage>
        <taxon>Bacteria</taxon>
        <taxon>Pseudomonadati</taxon>
        <taxon>Pseudomonadota</taxon>
        <taxon>Alphaproteobacteria</taxon>
        <taxon>Hyphomicrobiales</taxon>
        <taxon>Xanthobacteraceae</taxon>
        <taxon>Pseudolabrys</taxon>
    </lineage>
</organism>
<dbReference type="KEGG" id="ptaw:DW352_19800"/>
<feature type="signal peptide" evidence="1">
    <location>
        <begin position="1"/>
        <end position="28"/>
    </location>
</feature>
<proteinExistence type="predicted"/>
<dbReference type="OrthoDB" id="9777271at2"/>
<gene>
    <name evidence="2" type="ORF">DW352_19800</name>
</gene>
<evidence type="ECO:0000256" key="1">
    <source>
        <dbReference type="SAM" id="SignalP"/>
    </source>
</evidence>
<name>A0A346A069_9HYPH</name>
<keyword evidence="1" id="KW-0732">Signal</keyword>
<dbReference type="EMBL" id="CP031417">
    <property type="protein sequence ID" value="AXK82566.1"/>
    <property type="molecule type" value="Genomic_DNA"/>
</dbReference>
<accession>A0A346A069</accession>
<protein>
    <submittedName>
        <fullName evidence="2">Uncharacterized protein</fullName>
    </submittedName>
</protein>
<sequence length="118" mass="12979">MGLKLPGIVVIGAALAAPIAFVQGAAQAADAFATAERIIKQHRLLTPQQQKCSKLVLREDSNKRIAKVGIYERHDATCGGDPDAEHRLFDMEINMRSGAATWDNNVDMEMRPVPARRR</sequence>
<feature type="chain" id="PRO_5017029751" evidence="1">
    <location>
        <begin position="29"/>
        <end position="118"/>
    </location>
</feature>
<evidence type="ECO:0000313" key="3">
    <source>
        <dbReference type="Proteomes" id="UP000254889"/>
    </source>
</evidence>
<keyword evidence="3" id="KW-1185">Reference proteome</keyword>
<reference evidence="2 3" key="1">
    <citation type="submission" date="2018-07" db="EMBL/GenBank/DDBJ databases">
        <authorList>
            <person name="Quirk P.G."/>
            <person name="Krulwich T.A."/>
        </authorList>
    </citation>
    <scope>NUCLEOTIDE SEQUENCE [LARGE SCALE GENOMIC DNA]</scope>
    <source>
        <strain evidence="2 3">CC-BB4</strain>
    </source>
</reference>